<gene>
    <name evidence="5" type="ORF">GOARA_048_00760</name>
</gene>
<dbReference type="OrthoDB" id="9782542at2"/>
<dbReference type="AlphaFoldDB" id="G7H1Z9"/>
<dbReference type="PANTHER" id="PTHR33392">
    <property type="entry name" value="POLYISOPRENYL-TEICHOIC ACID--PEPTIDOGLYCAN TEICHOIC ACID TRANSFERASE TAGU"/>
    <property type="match status" value="1"/>
</dbReference>
<dbReference type="Gene3D" id="3.40.630.190">
    <property type="entry name" value="LCP protein"/>
    <property type="match status" value="1"/>
</dbReference>
<reference evidence="5 6" key="1">
    <citation type="submission" date="2011-11" db="EMBL/GenBank/DDBJ databases">
        <title>Whole genome shotgun sequence of Gordonia araii NBRC 100433.</title>
        <authorList>
            <person name="Yoshida Y."/>
            <person name="Hosoyama A."/>
            <person name="Tsuchikane K."/>
            <person name="Katsumata H."/>
            <person name="Yamazaki S."/>
            <person name="Fujita N."/>
        </authorList>
    </citation>
    <scope>NUCLEOTIDE SEQUENCE [LARGE SCALE GENOMIC DNA]</scope>
    <source>
        <strain evidence="5 6">NBRC 100433</strain>
    </source>
</reference>
<dbReference type="PANTHER" id="PTHR33392:SF6">
    <property type="entry name" value="POLYISOPRENYL-TEICHOIC ACID--PEPTIDOGLYCAN TEICHOIC ACID TRANSFERASE TAGU"/>
    <property type="match status" value="1"/>
</dbReference>
<accession>G7H1Z9</accession>
<keyword evidence="6" id="KW-1185">Reference proteome</keyword>
<evidence type="ECO:0000313" key="5">
    <source>
        <dbReference type="EMBL" id="GAB09874.1"/>
    </source>
</evidence>
<comment type="caution">
    <text evidence="5">The sequence shown here is derived from an EMBL/GenBank/DDBJ whole genome shotgun (WGS) entry which is preliminary data.</text>
</comment>
<feature type="compositionally biased region" description="Pro residues" evidence="2">
    <location>
        <begin position="31"/>
        <end position="42"/>
    </location>
</feature>
<evidence type="ECO:0000256" key="3">
    <source>
        <dbReference type="SAM" id="Phobius"/>
    </source>
</evidence>
<sequence>MRTFVRVNDPRQQPNLRRRRQEQDQQAGTQSPPPRPRTPGPAPRSDDARAGQGIPAPPRPPARDPAATAQANQTPVYQPPLAWSAPPNDRPANRTAQPRQAQPGRAPQRPGQGPNRRPAPPPAGRETGRKYAPTQTPEPLPSGERVNRAGAGGKPPTGKPPRRATNSDKPRQPKPARPKKRRRLVSVRGVLTLLLVLIITALVAAVGGLVYYDGKLTRVNALNFGDRIRSTPGTNWLIVGTDSRDGMTAAERRKLSTGPDEGGARTDTIMLVSKPTSGPTAIVSIPRDLFVEIPDGYGQHKINAAFNMGGPQLLVRTVEALSGVHIDHYAEIGFGGFANVVDAIGGIDICLKQSLRDPKAGLRLRAGCQKINGRQALGLVRSRDFPNADLQRVVNQRKVFAALMAKATSPGVLLNPFQLLPFVDGIVGALTVDTNDHSWDLLALAWGLRGSALMVTVPTGGQVWSGDGDSLAVGSNTEEFFARLARGLPVDPKSVDEGDAAIG</sequence>
<feature type="transmembrane region" description="Helical" evidence="3">
    <location>
        <begin position="189"/>
        <end position="212"/>
    </location>
</feature>
<dbReference type="STRING" id="1073574.GOARA_048_00760"/>
<feature type="compositionally biased region" description="Basic residues" evidence="2">
    <location>
        <begin position="172"/>
        <end position="182"/>
    </location>
</feature>
<feature type="domain" description="Cell envelope-related transcriptional attenuator" evidence="4">
    <location>
        <begin position="265"/>
        <end position="408"/>
    </location>
</feature>
<feature type="compositionally biased region" description="Low complexity" evidence="2">
    <location>
        <begin position="96"/>
        <end position="116"/>
    </location>
</feature>
<keyword evidence="3" id="KW-0812">Transmembrane</keyword>
<dbReference type="Pfam" id="PF03816">
    <property type="entry name" value="LytR_cpsA_psr"/>
    <property type="match status" value="1"/>
</dbReference>
<evidence type="ECO:0000256" key="2">
    <source>
        <dbReference type="SAM" id="MobiDB-lite"/>
    </source>
</evidence>
<evidence type="ECO:0000256" key="1">
    <source>
        <dbReference type="ARBA" id="ARBA00006068"/>
    </source>
</evidence>
<organism evidence="5 6">
    <name type="scientific">Gordonia araii NBRC 100433</name>
    <dbReference type="NCBI Taxonomy" id="1073574"/>
    <lineage>
        <taxon>Bacteria</taxon>
        <taxon>Bacillati</taxon>
        <taxon>Actinomycetota</taxon>
        <taxon>Actinomycetes</taxon>
        <taxon>Mycobacteriales</taxon>
        <taxon>Gordoniaceae</taxon>
        <taxon>Gordonia</taxon>
    </lineage>
</organism>
<evidence type="ECO:0000259" key="4">
    <source>
        <dbReference type="Pfam" id="PF03816"/>
    </source>
</evidence>
<comment type="similarity">
    <text evidence="1">Belongs to the LytR/CpsA/Psr (LCP) family.</text>
</comment>
<dbReference type="EMBL" id="BAEE01000048">
    <property type="protein sequence ID" value="GAB09874.1"/>
    <property type="molecule type" value="Genomic_DNA"/>
</dbReference>
<dbReference type="NCBIfam" id="TIGR00350">
    <property type="entry name" value="lytR_cpsA_psr"/>
    <property type="match status" value="1"/>
</dbReference>
<dbReference type="InterPro" id="IPR004474">
    <property type="entry name" value="LytR_CpsA_psr"/>
</dbReference>
<feature type="region of interest" description="Disordered" evidence="2">
    <location>
        <begin position="1"/>
        <end position="182"/>
    </location>
</feature>
<keyword evidence="3" id="KW-1133">Transmembrane helix</keyword>
<keyword evidence="3" id="KW-0472">Membrane</keyword>
<protein>
    <submittedName>
        <fullName evidence="5">Putative LytR family regulatory protein</fullName>
    </submittedName>
</protein>
<dbReference type="Proteomes" id="UP000035088">
    <property type="component" value="Unassembled WGS sequence"/>
</dbReference>
<dbReference type="InterPro" id="IPR050922">
    <property type="entry name" value="LytR/CpsA/Psr_CW_biosynth"/>
</dbReference>
<proteinExistence type="inferred from homology"/>
<evidence type="ECO:0000313" key="6">
    <source>
        <dbReference type="Proteomes" id="UP000035088"/>
    </source>
</evidence>
<name>G7H1Z9_9ACTN</name>